<sequence length="54" mass="6377">AQESHAKTSTYAWRKKSPAKERNKTPEEEAPEQEKLPVKEDLLKRKESPREEEK</sequence>
<reference evidence="2 3" key="1">
    <citation type="journal article" date="2021" name="Nat. Plants">
        <title>The Taxus genome provides insights into paclitaxel biosynthesis.</title>
        <authorList>
            <person name="Xiong X."/>
            <person name="Gou J."/>
            <person name="Liao Q."/>
            <person name="Li Y."/>
            <person name="Zhou Q."/>
            <person name="Bi G."/>
            <person name="Li C."/>
            <person name="Du R."/>
            <person name="Wang X."/>
            <person name="Sun T."/>
            <person name="Guo L."/>
            <person name="Liang H."/>
            <person name="Lu P."/>
            <person name="Wu Y."/>
            <person name="Zhang Z."/>
            <person name="Ro D.K."/>
            <person name="Shang Y."/>
            <person name="Huang S."/>
            <person name="Yan J."/>
        </authorList>
    </citation>
    <scope>NUCLEOTIDE SEQUENCE [LARGE SCALE GENOMIC DNA]</scope>
    <source>
        <strain evidence="2">Ta-2019</strain>
    </source>
</reference>
<dbReference type="Proteomes" id="UP000824469">
    <property type="component" value="Unassembled WGS sequence"/>
</dbReference>
<dbReference type="EMBL" id="JAHRHJ020000005">
    <property type="protein sequence ID" value="KAH9313777.1"/>
    <property type="molecule type" value="Genomic_DNA"/>
</dbReference>
<evidence type="ECO:0000256" key="1">
    <source>
        <dbReference type="SAM" id="MobiDB-lite"/>
    </source>
</evidence>
<feature type="compositionally biased region" description="Basic and acidic residues" evidence="1">
    <location>
        <begin position="18"/>
        <end position="54"/>
    </location>
</feature>
<proteinExistence type="predicted"/>
<evidence type="ECO:0000313" key="3">
    <source>
        <dbReference type="Proteomes" id="UP000824469"/>
    </source>
</evidence>
<comment type="caution">
    <text evidence="2">The sequence shown here is derived from an EMBL/GenBank/DDBJ whole genome shotgun (WGS) entry which is preliminary data.</text>
</comment>
<gene>
    <name evidence="2" type="ORF">KI387_022404</name>
</gene>
<keyword evidence="3" id="KW-1185">Reference proteome</keyword>
<organism evidence="2 3">
    <name type="scientific">Taxus chinensis</name>
    <name type="common">Chinese yew</name>
    <name type="synonym">Taxus wallichiana var. chinensis</name>
    <dbReference type="NCBI Taxonomy" id="29808"/>
    <lineage>
        <taxon>Eukaryota</taxon>
        <taxon>Viridiplantae</taxon>
        <taxon>Streptophyta</taxon>
        <taxon>Embryophyta</taxon>
        <taxon>Tracheophyta</taxon>
        <taxon>Spermatophyta</taxon>
        <taxon>Pinopsida</taxon>
        <taxon>Pinidae</taxon>
        <taxon>Conifers II</taxon>
        <taxon>Cupressales</taxon>
        <taxon>Taxaceae</taxon>
        <taxon>Taxus</taxon>
    </lineage>
</organism>
<feature type="region of interest" description="Disordered" evidence="1">
    <location>
        <begin position="1"/>
        <end position="54"/>
    </location>
</feature>
<protein>
    <submittedName>
        <fullName evidence="2">Uncharacterized protein</fullName>
    </submittedName>
</protein>
<accession>A0AA38LAQ5</accession>
<name>A0AA38LAQ5_TAXCH</name>
<dbReference type="AlphaFoldDB" id="A0AA38LAQ5"/>
<feature type="non-terminal residue" evidence="2">
    <location>
        <position position="1"/>
    </location>
</feature>
<evidence type="ECO:0000313" key="2">
    <source>
        <dbReference type="EMBL" id="KAH9313777.1"/>
    </source>
</evidence>